<protein>
    <recommendedName>
        <fullName evidence="3">PIN domain-containing protein</fullName>
    </recommendedName>
</protein>
<dbReference type="Proteomes" id="UP000199409">
    <property type="component" value="Unassembled WGS sequence"/>
</dbReference>
<accession>A0A1H4ECW5</accession>
<reference evidence="1 2" key="1">
    <citation type="submission" date="2016-10" db="EMBL/GenBank/DDBJ databases">
        <authorList>
            <person name="de Groot N.N."/>
        </authorList>
    </citation>
    <scope>NUCLEOTIDE SEQUENCE [LARGE SCALE GENOMIC DNA]</scope>
    <source>
        <strain evidence="1 2">DSM 7343</strain>
    </source>
</reference>
<proteinExistence type="predicted"/>
<sequence length="226" mass="26019">MAALGFKNKMIKIFIDSNIIRHSKNRRLRLVPNKQKINWGSNEFTVDVFSEATLLPQIDLKNEELKSEINFLPQIAQHAKQGNIKLITHQEVTFELWGLRNVSGTSNQGCFDNIEIEKVKGPFEYSRIIAGGPDPSRNHQFEFLKNIKDKRFLQLQKTCGAYQGEGKLNSNQLKDAFFVYCAESENADYFLTCDFNLLNQVKRHKKYPPKIKLVKPSELVGIIEET</sequence>
<keyword evidence="2" id="KW-1185">Reference proteome</keyword>
<dbReference type="AlphaFoldDB" id="A0A1H4ECW5"/>
<evidence type="ECO:0000313" key="1">
    <source>
        <dbReference type="EMBL" id="SEA82885.1"/>
    </source>
</evidence>
<evidence type="ECO:0000313" key="2">
    <source>
        <dbReference type="Proteomes" id="UP000199409"/>
    </source>
</evidence>
<evidence type="ECO:0008006" key="3">
    <source>
        <dbReference type="Google" id="ProtNLM"/>
    </source>
</evidence>
<gene>
    <name evidence="1" type="ORF">SAMN05660420_03330</name>
</gene>
<name>A0A1H4ECW5_9BACT</name>
<organism evidence="1 2">
    <name type="scientific">Desulfuromusa kysingii</name>
    <dbReference type="NCBI Taxonomy" id="37625"/>
    <lineage>
        <taxon>Bacteria</taxon>
        <taxon>Pseudomonadati</taxon>
        <taxon>Thermodesulfobacteriota</taxon>
        <taxon>Desulfuromonadia</taxon>
        <taxon>Desulfuromonadales</taxon>
        <taxon>Geopsychrobacteraceae</taxon>
        <taxon>Desulfuromusa</taxon>
    </lineage>
</organism>
<dbReference type="EMBL" id="FNQN01000016">
    <property type="protein sequence ID" value="SEA82885.1"/>
    <property type="molecule type" value="Genomic_DNA"/>
</dbReference>